<comment type="caution">
    <text evidence="2">The sequence shown here is derived from an EMBL/GenBank/DDBJ whole genome shotgun (WGS) entry which is preliminary data.</text>
</comment>
<dbReference type="InterPro" id="IPR038144">
    <property type="entry name" value="IPI"/>
</dbReference>
<evidence type="ECO:0000313" key="3">
    <source>
        <dbReference type="Proteomes" id="UP000318834"/>
    </source>
</evidence>
<protein>
    <recommendedName>
        <fullName evidence="1">Intracellular proteinase inhibitor BsuPI domain-containing protein</fullName>
    </recommendedName>
</protein>
<organism evidence="2 3">
    <name type="scientific">Candidatus Segetimicrobium genomatis</name>
    <dbReference type="NCBI Taxonomy" id="2569760"/>
    <lineage>
        <taxon>Bacteria</taxon>
        <taxon>Bacillati</taxon>
        <taxon>Candidatus Sysuimicrobiota</taxon>
        <taxon>Candidatus Sysuimicrobiia</taxon>
        <taxon>Candidatus Sysuimicrobiales</taxon>
        <taxon>Candidatus Segetimicrobiaceae</taxon>
        <taxon>Candidatus Segetimicrobium</taxon>
    </lineage>
</organism>
<accession>A0A537ITL7</accession>
<dbReference type="Gene3D" id="2.60.40.2360">
    <property type="entry name" value="Intracellular proteinase inhibitor BsuPI"/>
    <property type="match status" value="1"/>
</dbReference>
<dbReference type="Proteomes" id="UP000318834">
    <property type="component" value="Unassembled WGS sequence"/>
</dbReference>
<sequence>MTVQAFSQVVLGAMVLVAAASPLRVERLESGLRVAASLPRPTYDAGQVVEVSLTATNTGGAPVSVTFTSGQRFDLVIRRPRGDAVWRWSHDKAFIQVIQTVTLQSGESLSFKIPWDQTDYQGLRVDPGPYEAVAVFLGATGGAREIRLPPLAFTIGH</sequence>
<evidence type="ECO:0000313" key="2">
    <source>
        <dbReference type="EMBL" id="TMI74671.1"/>
    </source>
</evidence>
<feature type="domain" description="Intracellular proteinase inhibitor BsuPI" evidence="1">
    <location>
        <begin position="42"/>
        <end position="138"/>
    </location>
</feature>
<evidence type="ECO:0000259" key="1">
    <source>
        <dbReference type="Pfam" id="PF12690"/>
    </source>
</evidence>
<gene>
    <name evidence="2" type="ORF">E6H05_07850</name>
</gene>
<reference evidence="2 3" key="1">
    <citation type="journal article" date="2019" name="Nat. Microbiol.">
        <title>Mediterranean grassland soil C-N compound turnover is dependent on rainfall and depth, and is mediated by genomically divergent microorganisms.</title>
        <authorList>
            <person name="Diamond S."/>
            <person name="Andeer P.F."/>
            <person name="Li Z."/>
            <person name="Crits-Christoph A."/>
            <person name="Burstein D."/>
            <person name="Anantharaman K."/>
            <person name="Lane K.R."/>
            <person name="Thomas B.C."/>
            <person name="Pan C."/>
            <person name="Northen T.R."/>
            <person name="Banfield J.F."/>
        </authorList>
    </citation>
    <scope>NUCLEOTIDE SEQUENCE [LARGE SCALE GENOMIC DNA]</scope>
    <source>
        <strain evidence="2">NP_8</strain>
    </source>
</reference>
<dbReference type="EMBL" id="VBAP01000054">
    <property type="protein sequence ID" value="TMI74671.1"/>
    <property type="molecule type" value="Genomic_DNA"/>
</dbReference>
<dbReference type="Pfam" id="PF12690">
    <property type="entry name" value="BsuPI"/>
    <property type="match status" value="1"/>
</dbReference>
<dbReference type="AlphaFoldDB" id="A0A537ITL7"/>
<name>A0A537ITL7_9BACT</name>
<dbReference type="InterPro" id="IPR020481">
    <property type="entry name" value="Intracell_prot_inh_BsuPI"/>
</dbReference>
<proteinExistence type="predicted"/>